<evidence type="ECO:0008006" key="3">
    <source>
        <dbReference type="Google" id="ProtNLM"/>
    </source>
</evidence>
<gene>
    <name evidence="1" type="ORF">MAR_000140</name>
</gene>
<accession>A0ABY7F9M3</accession>
<reference evidence="1" key="1">
    <citation type="submission" date="2022-11" db="EMBL/GenBank/DDBJ databases">
        <title>Centuries of genome instability and evolution in soft-shell clam transmissible cancer (bioRxiv).</title>
        <authorList>
            <person name="Hart S.F.M."/>
            <person name="Yonemitsu M.A."/>
            <person name="Giersch R.M."/>
            <person name="Beal B.F."/>
            <person name="Arriagada G."/>
            <person name="Davis B.W."/>
            <person name="Ostrander E.A."/>
            <person name="Goff S.P."/>
            <person name="Metzger M.J."/>
        </authorList>
    </citation>
    <scope>NUCLEOTIDE SEQUENCE</scope>
    <source>
        <strain evidence="1">MELC-2E11</strain>
        <tissue evidence="1">Siphon/mantle</tissue>
    </source>
</reference>
<evidence type="ECO:0000313" key="1">
    <source>
        <dbReference type="EMBL" id="WAR18302.1"/>
    </source>
</evidence>
<proteinExistence type="predicted"/>
<dbReference type="Gene3D" id="2.60.120.620">
    <property type="entry name" value="q2cbj1_9rhob like domain"/>
    <property type="match status" value="1"/>
</dbReference>
<dbReference type="EMBL" id="CP111022">
    <property type="protein sequence ID" value="WAR18302.1"/>
    <property type="molecule type" value="Genomic_DNA"/>
</dbReference>
<keyword evidence="2" id="KW-1185">Reference proteome</keyword>
<name>A0ABY7F9M3_MYAAR</name>
<sequence length="160" mass="18555">MPNQGFGTTFCEFNTKKKLQQEYCAILGFLLHGVLNQEECERFTGEGERLGFEEIRGVRDDYRSCKRITLQSQTLADVLWSRLKGDIKDIVIDNDPHKCHIHGPPFLMKGTWKPIGLNNIFRLCRYLPEGHFAPHFDGHYDRSPSERSLKTCMLYLNGDF</sequence>
<protein>
    <recommendedName>
        <fullName evidence="3">Prolyl 4-hydroxylase alpha subunit Fe(2+) 2OG dioxygenase domain-containing protein</fullName>
    </recommendedName>
</protein>
<evidence type="ECO:0000313" key="2">
    <source>
        <dbReference type="Proteomes" id="UP001164746"/>
    </source>
</evidence>
<organism evidence="1 2">
    <name type="scientific">Mya arenaria</name>
    <name type="common">Soft-shell clam</name>
    <dbReference type="NCBI Taxonomy" id="6604"/>
    <lineage>
        <taxon>Eukaryota</taxon>
        <taxon>Metazoa</taxon>
        <taxon>Spiralia</taxon>
        <taxon>Lophotrochozoa</taxon>
        <taxon>Mollusca</taxon>
        <taxon>Bivalvia</taxon>
        <taxon>Autobranchia</taxon>
        <taxon>Heteroconchia</taxon>
        <taxon>Euheterodonta</taxon>
        <taxon>Imparidentia</taxon>
        <taxon>Neoheterodontei</taxon>
        <taxon>Myida</taxon>
        <taxon>Myoidea</taxon>
        <taxon>Myidae</taxon>
        <taxon>Mya</taxon>
    </lineage>
</organism>
<dbReference type="Proteomes" id="UP001164746">
    <property type="component" value="Chromosome 11"/>
</dbReference>